<dbReference type="GO" id="GO:0020037">
    <property type="term" value="F:heme binding"/>
    <property type="evidence" value="ECO:0007669"/>
    <property type="project" value="InterPro"/>
</dbReference>
<evidence type="ECO:0000313" key="16">
    <source>
        <dbReference type="Proteomes" id="UP000441389"/>
    </source>
</evidence>
<comment type="similarity">
    <text evidence="2">Belongs to the cytochrome c oxidase subunit 2 family.</text>
</comment>
<protein>
    <submittedName>
        <fullName evidence="15">C-type cytochrome</fullName>
    </submittedName>
</protein>
<dbReference type="PROSITE" id="PS00078">
    <property type="entry name" value="COX2"/>
    <property type="match status" value="1"/>
</dbReference>
<keyword evidence="3" id="KW-0813">Transport</keyword>
<keyword evidence="5 11" id="KW-0479">Metal-binding</keyword>
<evidence type="ECO:0000256" key="9">
    <source>
        <dbReference type="ARBA" id="ARBA00023136"/>
    </source>
</evidence>
<dbReference type="InterPro" id="IPR009056">
    <property type="entry name" value="Cyt_c-like_dom"/>
</dbReference>
<keyword evidence="6" id="KW-0249">Electron transport</keyword>
<sequence length="327" mass="34908">MSKATQAGMGGGLLLLTGCAGVQSIAPSGGAHTAAFNNLFVIFLVVCGFFYLLVIGFLGAAILRRRREGDTGVPMLFRAWVALVSVSLVGLAFASWLTDRAMASYSEQGSPVRVRLTANQWWWDVTYFGASHSEDIRTANELHLPVGRPALIELKSNDVIHSFWVPNLAGKQDLIPGRTGDIALLPRKSGVFRGQCAEFCGAQHAHMALTVIVEPEAQFRAWSRRQLATARTPTTAQQLAGMAYVTTRECATCHAIAGTSASASVGPDLTHVASRSTIAAGTLPMGRGGLYAWIADPQGVKPGAHMPYIGLEARELDAVVAYLESLK</sequence>
<dbReference type="Pfam" id="PF00034">
    <property type="entry name" value="Cytochrom_C"/>
    <property type="match status" value="1"/>
</dbReference>
<evidence type="ECO:0000256" key="6">
    <source>
        <dbReference type="ARBA" id="ARBA00022982"/>
    </source>
</evidence>
<keyword evidence="16" id="KW-1185">Reference proteome</keyword>
<dbReference type="Proteomes" id="UP000441389">
    <property type="component" value="Unassembled WGS sequence"/>
</dbReference>
<dbReference type="SUPFAM" id="SSF46626">
    <property type="entry name" value="Cytochrome c"/>
    <property type="match status" value="1"/>
</dbReference>
<evidence type="ECO:0000256" key="1">
    <source>
        <dbReference type="ARBA" id="ARBA00004370"/>
    </source>
</evidence>
<keyword evidence="7 11" id="KW-0408">Iron</keyword>
<dbReference type="SUPFAM" id="SSF49503">
    <property type="entry name" value="Cupredoxins"/>
    <property type="match status" value="1"/>
</dbReference>
<dbReference type="RefSeq" id="WP_157027857.1">
    <property type="nucleotide sequence ID" value="NZ_WQMS01000016.1"/>
</dbReference>
<gene>
    <name evidence="15" type="ORF">GON01_13260</name>
</gene>
<dbReference type="CDD" id="cd04213">
    <property type="entry name" value="CuRO_CcO_Caa3_II"/>
    <property type="match status" value="1"/>
</dbReference>
<evidence type="ECO:0000256" key="3">
    <source>
        <dbReference type="ARBA" id="ARBA00022448"/>
    </source>
</evidence>
<dbReference type="InterPro" id="IPR034236">
    <property type="entry name" value="CuRO_CcO_Caa3_II"/>
</dbReference>
<dbReference type="InterPro" id="IPR008972">
    <property type="entry name" value="Cupredoxin"/>
</dbReference>
<evidence type="ECO:0000256" key="11">
    <source>
        <dbReference type="PROSITE-ProRule" id="PRU00433"/>
    </source>
</evidence>
<dbReference type="PROSITE" id="PS50857">
    <property type="entry name" value="COX2_CUA"/>
    <property type="match status" value="1"/>
</dbReference>
<proteinExistence type="inferred from homology"/>
<organism evidence="15 16">
    <name type="scientific">Sphingomonas horti</name>
    <dbReference type="NCBI Taxonomy" id="2682842"/>
    <lineage>
        <taxon>Bacteria</taxon>
        <taxon>Pseudomonadati</taxon>
        <taxon>Pseudomonadota</taxon>
        <taxon>Alphaproteobacteria</taxon>
        <taxon>Sphingomonadales</taxon>
        <taxon>Sphingomonadaceae</taxon>
        <taxon>Sphingomonas</taxon>
    </lineage>
</organism>
<dbReference type="PANTHER" id="PTHR22888:SF9">
    <property type="entry name" value="CYTOCHROME C OXIDASE SUBUNIT 2"/>
    <property type="match status" value="1"/>
</dbReference>
<dbReference type="Pfam" id="PF00116">
    <property type="entry name" value="COX2"/>
    <property type="match status" value="1"/>
</dbReference>
<keyword evidence="4 11" id="KW-0349">Heme</keyword>
<keyword evidence="12" id="KW-1133">Transmembrane helix</keyword>
<dbReference type="InterPro" id="IPR001505">
    <property type="entry name" value="Copper_CuA"/>
</dbReference>
<dbReference type="EMBL" id="WQMS01000016">
    <property type="protein sequence ID" value="MVO78897.1"/>
    <property type="molecule type" value="Genomic_DNA"/>
</dbReference>
<dbReference type="GO" id="GO:0005507">
    <property type="term" value="F:copper ion binding"/>
    <property type="evidence" value="ECO:0007669"/>
    <property type="project" value="InterPro"/>
</dbReference>
<evidence type="ECO:0000256" key="4">
    <source>
        <dbReference type="ARBA" id="ARBA00022617"/>
    </source>
</evidence>
<keyword evidence="8" id="KW-0186">Copper</keyword>
<dbReference type="InterPro" id="IPR002429">
    <property type="entry name" value="CcO_II-like_C"/>
</dbReference>
<dbReference type="AlphaFoldDB" id="A0A6I4J3E7"/>
<comment type="subcellular location">
    <subcellularLocation>
        <location evidence="1">Membrane</location>
    </subcellularLocation>
</comment>
<dbReference type="Gene3D" id="2.60.40.420">
    <property type="entry name" value="Cupredoxins - blue copper proteins"/>
    <property type="match status" value="1"/>
</dbReference>
<feature type="domain" description="Cytochrome c" evidence="14">
    <location>
        <begin position="236"/>
        <end position="327"/>
    </location>
</feature>
<comment type="catalytic activity">
    <reaction evidence="10">
        <text>4 Fe(II)-[cytochrome c] + O2 + 8 H(+)(in) = 4 Fe(III)-[cytochrome c] + 2 H2O + 4 H(+)(out)</text>
        <dbReference type="Rhea" id="RHEA:11436"/>
        <dbReference type="Rhea" id="RHEA-COMP:10350"/>
        <dbReference type="Rhea" id="RHEA-COMP:14399"/>
        <dbReference type="ChEBI" id="CHEBI:15377"/>
        <dbReference type="ChEBI" id="CHEBI:15378"/>
        <dbReference type="ChEBI" id="CHEBI:15379"/>
        <dbReference type="ChEBI" id="CHEBI:29033"/>
        <dbReference type="ChEBI" id="CHEBI:29034"/>
        <dbReference type="EC" id="7.1.1.9"/>
    </reaction>
</comment>
<dbReference type="GO" id="GO:0004129">
    <property type="term" value="F:cytochrome-c oxidase activity"/>
    <property type="evidence" value="ECO:0007669"/>
    <property type="project" value="UniProtKB-EC"/>
</dbReference>
<evidence type="ECO:0000256" key="12">
    <source>
        <dbReference type="SAM" id="Phobius"/>
    </source>
</evidence>
<keyword evidence="12" id="KW-0812">Transmembrane</keyword>
<dbReference type="PRINTS" id="PR01166">
    <property type="entry name" value="CYCOXIDASEII"/>
</dbReference>
<evidence type="ECO:0000256" key="10">
    <source>
        <dbReference type="ARBA" id="ARBA00047816"/>
    </source>
</evidence>
<dbReference type="PANTHER" id="PTHR22888">
    <property type="entry name" value="CYTOCHROME C OXIDASE, SUBUNIT II"/>
    <property type="match status" value="1"/>
</dbReference>
<dbReference type="PROSITE" id="PS51257">
    <property type="entry name" value="PROKAR_LIPOPROTEIN"/>
    <property type="match status" value="1"/>
</dbReference>
<dbReference type="GO" id="GO:0042773">
    <property type="term" value="P:ATP synthesis coupled electron transport"/>
    <property type="evidence" value="ECO:0007669"/>
    <property type="project" value="TreeGrafter"/>
</dbReference>
<keyword evidence="9 12" id="KW-0472">Membrane</keyword>
<evidence type="ECO:0000256" key="2">
    <source>
        <dbReference type="ARBA" id="ARBA00007866"/>
    </source>
</evidence>
<feature type="transmembrane region" description="Helical" evidence="12">
    <location>
        <begin position="75"/>
        <end position="97"/>
    </location>
</feature>
<evidence type="ECO:0000256" key="5">
    <source>
        <dbReference type="ARBA" id="ARBA00022723"/>
    </source>
</evidence>
<evidence type="ECO:0000259" key="14">
    <source>
        <dbReference type="PROSITE" id="PS51007"/>
    </source>
</evidence>
<dbReference type="InterPro" id="IPR045187">
    <property type="entry name" value="CcO_II"/>
</dbReference>
<feature type="domain" description="Cytochrome oxidase subunit II copper A binding" evidence="13">
    <location>
        <begin position="109"/>
        <end position="225"/>
    </location>
</feature>
<name>A0A6I4J3E7_9SPHN</name>
<dbReference type="PROSITE" id="PS51007">
    <property type="entry name" value="CYTC"/>
    <property type="match status" value="1"/>
</dbReference>
<evidence type="ECO:0000256" key="8">
    <source>
        <dbReference type="ARBA" id="ARBA00023008"/>
    </source>
</evidence>
<dbReference type="InterPro" id="IPR036909">
    <property type="entry name" value="Cyt_c-like_dom_sf"/>
</dbReference>
<evidence type="ECO:0000256" key="7">
    <source>
        <dbReference type="ARBA" id="ARBA00023004"/>
    </source>
</evidence>
<comment type="caution">
    <text evidence="15">The sequence shown here is derived from an EMBL/GenBank/DDBJ whole genome shotgun (WGS) entry which is preliminary data.</text>
</comment>
<dbReference type="GO" id="GO:0016020">
    <property type="term" value="C:membrane"/>
    <property type="evidence" value="ECO:0007669"/>
    <property type="project" value="UniProtKB-SubCell"/>
</dbReference>
<evidence type="ECO:0000259" key="13">
    <source>
        <dbReference type="PROSITE" id="PS50857"/>
    </source>
</evidence>
<reference evidence="15 16" key="1">
    <citation type="submission" date="2019-12" db="EMBL/GenBank/DDBJ databases">
        <authorList>
            <person name="Huq M.A."/>
        </authorList>
    </citation>
    <scope>NUCLEOTIDE SEQUENCE [LARGE SCALE GENOMIC DNA]</scope>
    <source>
        <strain evidence="15 16">MAH-20</strain>
    </source>
</reference>
<accession>A0A6I4J3E7</accession>
<evidence type="ECO:0000313" key="15">
    <source>
        <dbReference type="EMBL" id="MVO78897.1"/>
    </source>
</evidence>
<feature type="transmembrane region" description="Helical" evidence="12">
    <location>
        <begin position="40"/>
        <end position="63"/>
    </location>
</feature>